<reference evidence="3" key="1">
    <citation type="journal article" date="2022" name="ISME J.">
        <title>Identification of active gaseous-alkane degraders at natural gas seeps.</title>
        <authorList>
            <person name="Farhan Ul Haque M."/>
            <person name="Hernandez M."/>
            <person name="Crombie A.T."/>
            <person name="Murrell J.C."/>
        </authorList>
    </citation>
    <scope>NUCLEOTIDE SEQUENCE</scope>
    <source>
        <strain evidence="3">ANDR5</strain>
    </source>
</reference>
<feature type="transmembrane region" description="Helical" evidence="2">
    <location>
        <begin position="70"/>
        <end position="88"/>
    </location>
</feature>
<dbReference type="EMBL" id="JAIVFL010000001">
    <property type="protein sequence ID" value="MCI4676053.1"/>
    <property type="molecule type" value="Genomic_DNA"/>
</dbReference>
<organism evidence="3 4">
    <name type="scientific">Candidatus Mycolicibacterium alkanivorans</name>
    <dbReference type="NCBI Taxonomy" id="2954114"/>
    <lineage>
        <taxon>Bacteria</taxon>
        <taxon>Bacillati</taxon>
        <taxon>Actinomycetota</taxon>
        <taxon>Actinomycetes</taxon>
        <taxon>Mycobacteriales</taxon>
        <taxon>Mycobacteriaceae</taxon>
        <taxon>Mycolicibacterium</taxon>
    </lineage>
</organism>
<feature type="compositionally biased region" description="Polar residues" evidence="1">
    <location>
        <begin position="96"/>
        <end position="106"/>
    </location>
</feature>
<keyword evidence="4" id="KW-1185">Reference proteome</keyword>
<accession>A0ABS9YZA9</accession>
<feature type="transmembrane region" description="Helical" evidence="2">
    <location>
        <begin position="220"/>
        <end position="238"/>
    </location>
</feature>
<dbReference type="Proteomes" id="UP001139068">
    <property type="component" value="Unassembled WGS sequence"/>
</dbReference>
<keyword evidence="2" id="KW-1133">Transmembrane helix</keyword>
<protein>
    <submittedName>
        <fullName evidence="3">GAP family protein</fullName>
    </submittedName>
</protein>
<name>A0ABS9YZA9_9MYCO</name>
<feature type="transmembrane region" description="Helical" evidence="2">
    <location>
        <begin position="141"/>
        <end position="164"/>
    </location>
</feature>
<keyword evidence="2" id="KW-0472">Membrane</keyword>
<gene>
    <name evidence="3" type="ORF">K9U37_14700</name>
</gene>
<evidence type="ECO:0000256" key="1">
    <source>
        <dbReference type="SAM" id="MobiDB-lite"/>
    </source>
</evidence>
<feature type="region of interest" description="Disordered" evidence="1">
    <location>
        <begin position="96"/>
        <end position="118"/>
    </location>
</feature>
<feature type="transmembrane region" description="Helical" evidence="2">
    <location>
        <begin position="35"/>
        <end position="58"/>
    </location>
</feature>
<comment type="caution">
    <text evidence="3">The sequence shown here is derived from an EMBL/GenBank/DDBJ whole genome shotgun (WGS) entry which is preliminary data.</text>
</comment>
<dbReference type="InterPro" id="IPR021315">
    <property type="entry name" value="Gap/Sap"/>
</dbReference>
<proteinExistence type="predicted"/>
<feature type="transmembrane region" description="Helical" evidence="2">
    <location>
        <begin position="176"/>
        <end position="199"/>
    </location>
</feature>
<evidence type="ECO:0000313" key="3">
    <source>
        <dbReference type="EMBL" id="MCI4676053.1"/>
    </source>
</evidence>
<sequence length="241" mass="25252">MWTTVLVLAIAVNFEPTRIGLVPLMLARPRPLLQLFAFLCGCLTMTLSVGLLVLFVFHKSPLGTDKTNGALIQIVVGGVALIVAAVLASNLTLRRTSSDPVPSTMATDPAAGAEPQPPAPRAIDRMSTMVKKILQKGNSPWIAALVGLGVGLPSVDYMAILIVIGASGAAPPAQAAALVTFLALGHAVVAVPLVSYLIAPAKTHDAVARFQSWIQARTRREFAILLTIIGLIMIGIGVRGR</sequence>
<evidence type="ECO:0000313" key="4">
    <source>
        <dbReference type="Proteomes" id="UP001139068"/>
    </source>
</evidence>
<dbReference type="RefSeq" id="WP_243072290.1">
    <property type="nucleotide sequence ID" value="NZ_JAIVFL010000001.1"/>
</dbReference>
<keyword evidence="2" id="KW-0812">Transmembrane</keyword>
<dbReference type="Pfam" id="PF11139">
    <property type="entry name" value="SfLAP"/>
    <property type="match status" value="1"/>
</dbReference>
<evidence type="ECO:0000256" key="2">
    <source>
        <dbReference type="SAM" id="Phobius"/>
    </source>
</evidence>